<feature type="compositionally biased region" description="Basic and acidic residues" evidence="1">
    <location>
        <begin position="944"/>
        <end position="954"/>
    </location>
</feature>
<dbReference type="AlphaFoldDB" id="A0AAN7H346"/>
<reference evidence="2" key="2">
    <citation type="submission" date="2023-05" db="EMBL/GenBank/DDBJ databases">
        <authorList>
            <consortium name="Lawrence Berkeley National Laboratory"/>
            <person name="Steindorff A."/>
            <person name="Hensen N."/>
            <person name="Bonometti L."/>
            <person name="Westerberg I."/>
            <person name="Brannstrom I.O."/>
            <person name="Guillou S."/>
            <person name="Cros-Aarteil S."/>
            <person name="Calhoun S."/>
            <person name="Haridas S."/>
            <person name="Kuo A."/>
            <person name="Mondo S."/>
            <person name="Pangilinan J."/>
            <person name="Riley R."/>
            <person name="Labutti K."/>
            <person name="Andreopoulos B."/>
            <person name="Lipzen A."/>
            <person name="Chen C."/>
            <person name="Yanf M."/>
            <person name="Daum C."/>
            <person name="Ng V."/>
            <person name="Clum A."/>
            <person name="Ohm R."/>
            <person name="Martin F."/>
            <person name="Silar P."/>
            <person name="Natvig D."/>
            <person name="Lalanne C."/>
            <person name="Gautier V."/>
            <person name="Ament-Velasquez S.L."/>
            <person name="Kruys A."/>
            <person name="Hutchinson M.I."/>
            <person name="Powell A.J."/>
            <person name="Barry K."/>
            <person name="Miller A.N."/>
            <person name="Grigoriev I.V."/>
            <person name="Debuchy R."/>
            <person name="Gladieux P."/>
            <person name="Thoren M.H."/>
            <person name="Johannesson H."/>
        </authorList>
    </citation>
    <scope>NUCLEOTIDE SEQUENCE</scope>
    <source>
        <strain evidence="2">CBS 990.96</strain>
    </source>
</reference>
<gene>
    <name evidence="2" type="ORF">QBC38DRAFT_520030</name>
</gene>
<evidence type="ECO:0000313" key="2">
    <source>
        <dbReference type="EMBL" id="KAK4229607.1"/>
    </source>
</evidence>
<dbReference type="Proteomes" id="UP001301958">
    <property type="component" value="Unassembled WGS sequence"/>
</dbReference>
<dbReference type="EMBL" id="MU865306">
    <property type="protein sequence ID" value="KAK4229607.1"/>
    <property type="molecule type" value="Genomic_DNA"/>
</dbReference>
<feature type="region of interest" description="Disordered" evidence="1">
    <location>
        <begin position="158"/>
        <end position="178"/>
    </location>
</feature>
<feature type="region of interest" description="Disordered" evidence="1">
    <location>
        <begin position="89"/>
        <end position="137"/>
    </location>
</feature>
<feature type="compositionally biased region" description="Basic and acidic residues" evidence="1">
    <location>
        <begin position="478"/>
        <end position="497"/>
    </location>
</feature>
<feature type="compositionally biased region" description="Low complexity" evidence="1">
    <location>
        <begin position="24"/>
        <end position="42"/>
    </location>
</feature>
<reference evidence="2" key="1">
    <citation type="journal article" date="2023" name="Mol. Phylogenet. Evol.">
        <title>Genome-scale phylogeny and comparative genomics of the fungal order Sordariales.</title>
        <authorList>
            <person name="Hensen N."/>
            <person name="Bonometti L."/>
            <person name="Westerberg I."/>
            <person name="Brannstrom I.O."/>
            <person name="Guillou S."/>
            <person name="Cros-Aarteil S."/>
            <person name="Calhoun S."/>
            <person name="Haridas S."/>
            <person name="Kuo A."/>
            <person name="Mondo S."/>
            <person name="Pangilinan J."/>
            <person name="Riley R."/>
            <person name="LaButti K."/>
            <person name="Andreopoulos B."/>
            <person name="Lipzen A."/>
            <person name="Chen C."/>
            <person name="Yan M."/>
            <person name="Daum C."/>
            <person name="Ng V."/>
            <person name="Clum A."/>
            <person name="Steindorff A."/>
            <person name="Ohm R.A."/>
            <person name="Martin F."/>
            <person name="Silar P."/>
            <person name="Natvig D.O."/>
            <person name="Lalanne C."/>
            <person name="Gautier V."/>
            <person name="Ament-Velasquez S.L."/>
            <person name="Kruys A."/>
            <person name="Hutchinson M.I."/>
            <person name="Powell A.J."/>
            <person name="Barry K."/>
            <person name="Miller A.N."/>
            <person name="Grigoriev I.V."/>
            <person name="Debuchy R."/>
            <person name="Gladieux P."/>
            <person name="Hiltunen Thoren M."/>
            <person name="Johannesson H."/>
        </authorList>
    </citation>
    <scope>NUCLEOTIDE SEQUENCE</scope>
    <source>
        <strain evidence="2">CBS 990.96</strain>
    </source>
</reference>
<protein>
    <submittedName>
        <fullName evidence="2">Uncharacterized protein</fullName>
    </submittedName>
</protein>
<feature type="region of interest" description="Disordered" evidence="1">
    <location>
        <begin position="919"/>
        <end position="954"/>
    </location>
</feature>
<feature type="region of interest" description="Disordered" evidence="1">
    <location>
        <begin position="477"/>
        <end position="531"/>
    </location>
</feature>
<accession>A0AAN7H346</accession>
<feature type="compositionally biased region" description="Low complexity" evidence="1">
    <location>
        <begin position="261"/>
        <end position="270"/>
    </location>
</feature>
<keyword evidence="3" id="KW-1185">Reference proteome</keyword>
<evidence type="ECO:0000256" key="1">
    <source>
        <dbReference type="SAM" id="MobiDB-lite"/>
    </source>
</evidence>
<comment type="caution">
    <text evidence="2">The sequence shown here is derived from an EMBL/GenBank/DDBJ whole genome shotgun (WGS) entry which is preliminary data.</text>
</comment>
<sequence length="954" mass="105344">MDVTSLLNVSCGGGLGKQRRDSIASSTPSATGDTTATSTAVPTPSPERAQSRERSGSGSPTRTRNRTPWDAGGYSLPLTIDTKSIPTSADARPAFLDDSPIEGSHTSLASPVSQGAHKLSGSRSSLSSSYSSSSFSTANHSRISSLSTVSEFGSFSQPNNIGSNSCYQPSSSPYSKHQRFYSQQLTYPNPTDTIPGMADRGATGRSHDNGPCFTMPNHAGLEPDINQRNVASTHSSRSNSIAVPMRANSPSDAVINIIRRGNSGSGEPSPVGGGHGSDVNSPEDIINASPSVRSRQNVVQTHQVSPSHSAHFESGLANEERVYCPDFPDPLNQTRLYLSTTLVNLAVGPPDQVFPYQTRSEMWRRVDCRLPRICHYKLDCTINEGLEPAKQNWRKGMSHIFGRNKNETRAIPRDIWVHLCRKHYQRARYRNDEGYLRRIIFMIITQVLRAEAWSNYNLEQEHPEKGQLKGWTLHLRKRESDKRSKAPDHKIKTEPGRGTKRKASATDDEDEEDDIPAEGEQDTFSNDPPPSNVALPDWLLALCTRAPGEEPVVHTSVQIITLMQRLFDDLRPQGKGDLPDFEILPVIEGETAKSKAKTSKAKTKTVGRKASVGDSLRQKHRVHDDEGTDPQDVRFSRSDYKRAKITSHESQPQFPPRNLARTVPEMRPIVYPHRLQPEWNVSSGVRTNRSGSMDHPTSTGPLPVPAGYESRHNAHQRSVSDAGNVGHWTLQQPVTSAYQTFGYPATDSYSGYHTTDRGRNGNYPVYTQQYHQAPTWDRWSASSYGQTGYGSSMTGNHAKHVRHQSTPVVSRTMTATYAQPTMGSATHGMPLNTTFTQNPTMGGYYDHQQYDQPQEPQTQSTYQSLGSASYSNSYNGGDLPSVSRQPERTYAQADYSAQQQPLAPILTRSVDNRGYQTAGDGYQDYSSMQPTMARGVDSGTTFTKTEDDQYSRRV</sequence>
<feature type="compositionally biased region" description="Acidic residues" evidence="1">
    <location>
        <begin position="506"/>
        <end position="521"/>
    </location>
</feature>
<feature type="compositionally biased region" description="Basic residues" evidence="1">
    <location>
        <begin position="594"/>
        <end position="607"/>
    </location>
</feature>
<proteinExistence type="predicted"/>
<feature type="compositionally biased region" description="Polar residues" evidence="1">
    <location>
        <begin position="831"/>
        <end position="840"/>
    </location>
</feature>
<feature type="region of interest" description="Disordered" evidence="1">
    <location>
        <begin position="594"/>
        <end position="637"/>
    </location>
</feature>
<feature type="compositionally biased region" description="Low complexity" evidence="1">
    <location>
        <begin position="844"/>
        <end position="877"/>
    </location>
</feature>
<organism evidence="2 3">
    <name type="scientific">Podospora fimiseda</name>
    <dbReference type="NCBI Taxonomy" id="252190"/>
    <lineage>
        <taxon>Eukaryota</taxon>
        <taxon>Fungi</taxon>
        <taxon>Dikarya</taxon>
        <taxon>Ascomycota</taxon>
        <taxon>Pezizomycotina</taxon>
        <taxon>Sordariomycetes</taxon>
        <taxon>Sordariomycetidae</taxon>
        <taxon>Sordariales</taxon>
        <taxon>Podosporaceae</taxon>
        <taxon>Podospora</taxon>
    </lineage>
</organism>
<feature type="region of interest" description="Disordered" evidence="1">
    <location>
        <begin position="823"/>
        <end position="884"/>
    </location>
</feature>
<evidence type="ECO:0000313" key="3">
    <source>
        <dbReference type="Proteomes" id="UP001301958"/>
    </source>
</evidence>
<feature type="region of interest" description="Disordered" evidence="1">
    <location>
        <begin position="259"/>
        <end position="287"/>
    </location>
</feature>
<feature type="compositionally biased region" description="Polar residues" evidence="1">
    <location>
        <begin position="104"/>
        <end position="113"/>
    </location>
</feature>
<feature type="region of interest" description="Disordered" evidence="1">
    <location>
        <begin position="1"/>
        <end position="76"/>
    </location>
</feature>
<feature type="compositionally biased region" description="Low complexity" evidence="1">
    <location>
        <begin position="121"/>
        <end position="137"/>
    </location>
</feature>
<name>A0AAN7H346_9PEZI</name>